<organism evidence="11">
    <name type="scientific">Odontella aurita</name>
    <dbReference type="NCBI Taxonomy" id="265563"/>
    <lineage>
        <taxon>Eukaryota</taxon>
        <taxon>Sar</taxon>
        <taxon>Stramenopiles</taxon>
        <taxon>Ochrophyta</taxon>
        <taxon>Bacillariophyta</taxon>
        <taxon>Mediophyceae</taxon>
        <taxon>Biddulphiophycidae</taxon>
        <taxon>Eupodiscales</taxon>
        <taxon>Odontellaceae</taxon>
        <taxon>Odontella</taxon>
    </lineage>
</organism>
<dbReference type="GO" id="GO:0004497">
    <property type="term" value="F:monooxygenase activity"/>
    <property type="evidence" value="ECO:0007669"/>
    <property type="project" value="UniProtKB-KW"/>
</dbReference>
<keyword evidence="3 7" id="KW-0479">Metal-binding</keyword>
<dbReference type="InterPro" id="IPR036396">
    <property type="entry name" value="Cyt_P450_sf"/>
</dbReference>
<protein>
    <recommendedName>
        <fullName evidence="12">Cytochrome P450</fullName>
    </recommendedName>
</protein>
<dbReference type="EMBL" id="HBKQ01008254">
    <property type="protein sequence ID" value="CAE2213710.1"/>
    <property type="molecule type" value="Transcribed_RNA"/>
</dbReference>
<dbReference type="SUPFAM" id="SSF48264">
    <property type="entry name" value="Cytochrome P450"/>
    <property type="match status" value="1"/>
</dbReference>
<evidence type="ECO:0000256" key="2">
    <source>
        <dbReference type="ARBA" id="ARBA00022617"/>
    </source>
</evidence>
<dbReference type="PROSITE" id="PS00086">
    <property type="entry name" value="CYTOCHROME_P450"/>
    <property type="match status" value="1"/>
</dbReference>
<evidence type="ECO:0000256" key="5">
    <source>
        <dbReference type="ARBA" id="ARBA00023004"/>
    </source>
</evidence>
<keyword evidence="6 8" id="KW-0503">Monooxygenase</keyword>
<keyword evidence="4 8" id="KW-0560">Oxidoreductase</keyword>
<dbReference type="InterPro" id="IPR001128">
    <property type="entry name" value="Cyt_P450"/>
</dbReference>
<reference evidence="11" key="1">
    <citation type="submission" date="2021-01" db="EMBL/GenBank/DDBJ databases">
        <authorList>
            <person name="Corre E."/>
            <person name="Pelletier E."/>
            <person name="Niang G."/>
            <person name="Scheremetjew M."/>
            <person name="Finn R."/>
            <person name="Kale V."/>
            <person name="Holt S."/>
            <person name="Cochrane G."/>
            <person name="Meng A."/>
            <person name="Brown T."/>
            <person name="Cohen L."/>
        </authorList>
    </citation>
    <scope>NUCLEOTIDE SEQUENCE</scope>
    <source>
        <strain evidence="11">Isolate 1302-5</strain>
    </source>
</reference>
<feature type="region of interest" description="Disordered" evidence="9">
    <location>
        <begin position="29"/>
        <end position="84"/>
    </location>
</feature>
<feature type="signal peptide" evidence="10">
    <location>
        <begin position="1"/>
        <end position="24"/>
    </location>
</feature>
<keyword evidence="5 7" id="KW-0408">Iron</keyword>
<dbReference type="Gene3D" id="1.10.630.10">
    <property type="entry name" value="Cytochrome P450"/>
    <property type="match status" value="1"/>
</dbReference>
<evidence type="ECO:0000313" key="11">
    <source>
        <dbReference type="EMBL" id="CAE2213710.1"/>
    </source>
</evidence>
<keyword evidence="2 7" id="KW-0349">Heme</keyword>
<comment type="cofactor">
    <cofactor evidence="7">
        <name>heme</name>
        <dbReference type="ChEBI" id="CHEBI:30413"/>
    </cofactor>
</comment>
<keyword evidence="10" id="KW-0732">Signal</keyword>
<dbReference type="PRINTS" id="PR00463">
    <property type="entry name" value="EP450I"/>
</dbReference>
<evidence type="ECO:0000256" key="6">
    <source>
        <dbReference type="ARBA" id="ARBA00023033"/>
    </source>
</evidence>
<gene>
    <name evidence="11" type="ORF">OAUR00152_LOCUS5584</name>
</gene>
<evidence type="ECO:0000256" key="4">
    <source>
        <dbReference type="ARBA" id="ARBA00023002"/>
    </source>
</evidence>
<feature type="compositionally biased region" description="Acidic residues" evidence="9">
    <location>
        <begin position="74"/>
        <end position="84"/>
    </location>
</feature>
<evidence type="ECO:0000256" key="3">
    <source>
        <dbReference type="ARBA" id="ARBA00022723"/>
    </source>
</evidence>
<evidence type="ECO:0008006" key="12">
    <source>
        <dbReference type="Google" id="ProtNLM"/>
    </source>
</evidence>
<evidence type="ECO:0000256" key="8">
    <source>
        <dbReference type="RuleBase" id="RU000461"/>
    </source>
</evidence>
<dbReference type="PANTHER" id="PTHR24291:SF50">
    <property type="entry name" value="BIFUNCTIONAL ALBAFLAVENONE MONOOXYGENASE_TERPENE SYNTHASE"/>
    <property type="match status" value="1"/>
</dbReference>
<sequence>MKFGYSAVAAVVLSALVVVPGGDAFAPSGGGAFVRPSATSSTSASSSNTRMFSAPVKDEEKTEAIESASADAASDADSDSDPDSDGLPWWWNLVWDLDVMKRGDPGTDCEFGDSAHVLRTNIEQIYGGYPSLDGCPLAEGEITDIADGTMFIGLQRYNDEYGSPYKLCFGPKSFLVISDPVQAKHILRDENTKFDKGLLAEILKPIMGKGLIPADPETWAVRRRAIVPAFHKAWLEHMVGLFGYCNRPLIASLNKIVEREGKTGGKVEMEEKFCSVALDIIGKSVFNYDFGSVTDESPVIKAVYSALVEAEHRSMTPAPYWDLPFANDVVPRLRKFNSDLKLLNDVLDDLIDRAKTTRQVEDLEELENRNYDQVDDPSLLRFLVDMRGADIDNKQLRDDLMTMLIAGHETTAAVLTWALFELTKNPECMAKVRAEIDEVVGDRNPTLEDIKGMRYLRLVVAETLRMYPEPPLLIRRCREENVIPKGGGRESTSIRGMDFFISLYNIHRDGRFWPEPDTFRPERFDERYVNPDVEGWAGYDPKRWEGKLYPNEISSDFAYLPFGGGARKCVGDEFAVLEATVTLAMVLRRFDFEFDPDFDTDVDMTDHPQDLEHPVGMRTGATIHTRKGLHMLVKERKVE</sequence>
<dbReference type="PRINTS" id="PR00385">
    <property type="entry name" value="P450"/>
</dbReference>
<dbReference type="PANTHER" id="PTHR24291">
    <property type="entry name" value="CYTOCHROME P450 FAMILY 4"/>
    <property type="match status" value="1"/>
</dbReference>
<proteinExistence type="inferred from homology"/>
<dbReference type="InterPro" id="IPR050196">
    <property type="entry name" value="Cytochrome_P450_Monoox"/>
</dbReference>
<evidence type="ECO:0000256" key="7">
    <source>
        <dbReference type="PIRSR" id="PIRSR602401-1"/>
    </source>
</evidence>
<accession>A0A7S4HZ76</accession>
<feature type="chain" id="PRO_5031544850" description="Cytochrome P450" evidence="10">
    <location>
        <begin position="25"/>
        <end position="639"/>
    </location>
</feature>
<dbReference type="AlphaFoldDB" id="A0A7S4HZ76"/>
<dbReference type="InterPro" id="IPR017972">
    <property type="entry name" value="Cyt_P450_CS"/>
</dbReference>
<dbReference type="Pfam" id="PF00067">
    <property type="entry name" value="p450"/>
    <property type="match status" value="1"/>
</dbReference>
<dbReference type="CDD" id="cd11046">
    <property type="entry name" value="CYP97"/>
    <property type="match status" value="1"/>
</dbReference>
<feature type="compositionally biased region" description="Low complexity" evidence="9">
    <location>
        <begin position="37"/>
        <end position="47"/>
    </location>
</feature>
<dbReference type="GO" id="GO:0016705">
    <property type="term" value="F:oxidoreductase activity, acting on paired donors, with incorporation or reduction of molecular oxygen"/>
    <property type="evidence" value="ECO:0007669"/>
    <property type="project" value="InterPro"/>
</dbReference>
<evidence type="ECO:0000256" key="9">
    <source>
        <dbReference type="SAM" id="MobiDB-lite"/>
    </source>
</evidence>
<feature type="binding site" description="axial binding residue" evidence="7">
    <location>
        <position position="569"/>
    </location>
    <ligand>
        <name>heme</name>
        <dbReference type="ChEBI" id="CHEBI:30413"/>
    </ligand>
    <ligandPart>
        <name>Fe</name>
        <dbReference type="ChEBI" id="CHEBI:18248"/>
    </ligandPart>
</feature>
<dbReference type="GO" id="GO:0020037">
    <property type="term" value="F:heme binding"/>
    <property type="evidence" value="ECO:0007669"/>
    <property type="project" value="InterPro"/>
</dbReference>
<dbReference type="InterPro" id="IPR002401">
    <property type="entry name" value="Cyt_P450_E_grp-I"/>
</dbReference>
<comment type="similarity">
    <text evidence="1 8">Belongs to the cytochrome P450 family.</text>
</comment>
<name>A0A7S4HZ76_9STRA</name>
<evidence type="ECO:0000256" key="10">
    <source>
        <dbReference type="SAM" id="SignalP"/>
    </source>
</evidence>
<evidence type="ECO:0000256" key="1">
    <source>
        <dbReference type="ARBA" id="ARBA00010617"/>
    </source>
</evidence>
<dbReference type="GO" id="GO:0005506">
    <property type="term" value="F:iron ion binding"/>
    <property type="evidence" value="ECO:0007669"/>
    <property type="project" value="InterPro"/>
</dbReference>